<gene>
    <name evidence="9" type="ORF">FYJ79_10465</name>
</gene>
<reference evidence="9 10" key="1">
    <citation type="submission" date="2019-08" db="EMBL/GenBank/DDBJ databases">
        <title>In-depth cultivation of the pig gut microbiome towards novel bacterial diversity and tailored functional studies.</title>
        <authorList>
            <person name="Wylensek D."/>
            <person name="Hitch T.C.A."/>
            <person name="Clavel T."/>
        </authorList>
    </citation>
    <scope>NUCLEOTIDE SEQUENCE [LARGE SCALE GENOMIC DNA]</scope>
    <source>
        <strain evidence="9 10">CA-Schmier-601-WT-3</strain>
    </source>
</reference>
<dbReference type="Gene3D" id="6.10.250.3150">
    <property type="match status" value="1"/>
</dbReference>
<dbReference type="InterPro" id="IPR000064">
    <property type="entry name" value="NLP_P60_dom"/>
</dbReference>
<comment type="caution">
    <text evidence="9">The sequence shown here is derived from an EMBL/GenBank/DDBJ whole genome shotgun (WGS) entry which is preliminary data.</text>
</comment>
<dbReference type="AlphaFoldDB" id="A0A844FVL8"/>
<feature type="coiled-coil region" evidence="6">
    <location>
        <begin position="174"/>
        <end position="246"/>
    </location>
</feature>
<sequence>MKKNKLLPIVLSALLVVTLSPSDVKADDFAGQEDHYIELCSSENLTAANKKTCESFNAYLKQKNKDNKKQLQQSQANLNDTNAKLKDIESQLNTLDQQIADNQKSIDYLTGNIKQLQLQIHAKKEKLKERFYSMQGFYNTNFYIDYVINARSITEFFSRLASMGDISDYENELIDEIKKDQKTLTTQLDSLTDAKANLEVQKDDANTLRTQYVDLAAKQTEEISQQQQQQQQINEAQAKVDAALNALMSRAPEGSITGSITPGPSETGNAIANAAISQLGKRYWWGATGPDYYDCSGLVYWTHNNAGIAIPRLTAAGYATSGQDVSRSELQTGDVITFNYGKGVAHIGIYIGNDQFVQASGRGSGTVGQYANQCVKITPLSGYWSRYIYNYRRLY</sequence>
<dbReference type="SUPFAM" id="SSF54001">
    <property type="entry name" value="Cysteine proteinases"/>
    <property type="match status" value="1"/>
</dbReference>
<evidence type="ECO:0000313" key="10">
    <source>
        <dbReference type="Proteomes" id="UP000442619"/>
    </source>
</evidence>
<dbReference type="EMBL" id="VUNM01000031">
    <property type="protein sequence ID" value="MST89987.1"/>
    <property type="molecule type" value="Genomic_DNA"/>
</dbReference>
<keyword evidence="2" id="KW-0645">Protease</keyword>
<organism evidence="9 10">
    <name type="scientific">Sharpea porci</name>
    <dbReference type="NCBI Taxonomy" id="2652286"/>
    <lineage>
        <taxon>Bacteria</taxon>
        <taxon>Bacillati</taxon>
        <taxon>Bacillota</taxon>
        <taxon>Erysipelotrichia</taxon>
        <taxon>Erysipelotrichales</taxon>
        <taxon>Coprobacillaceae</taxon>
        <taxon>Sharpea</taxon>
    </lineage>
</organism>
<feature type="chain" id="PRO_5032708069" description="NlpC/P60 domain-containing protein" evidence="7">
    <location>
        <begin position="27"/>
        <end position="395"/>
    </location>
</feature>
<evidence type="ECO:0000313" key="9">
    <source>
        <dbReference type="EMBL" id="MST89987.1"/>
    </source>
</evidence>
<dbReference type="Proteomes" id="UP000442619">
    <property type="component" value="Unassembled WGS sequence"/>
</dbReference>
<comment type="similarity">
    <text evidence="1">Belongs to the peptidase C40 family.</text>
</comment>
<feature type="signal peptide" evidence="7">
    <location>
        <begin position="1"/>
        <end position="26"/>
    </location>
</feature>
<proteinExistence type="inferred from homology"/>
<evidence type="ECO:0000256" key="5">
    <source>
        <dbReference type="ARBA" id="ARBA00022807"/>
    </source>
</evidence>
<protein>
    <recommendedName>
        <fullName evidence="8">NlpC/P60 domain-containing protein</fullName>
    </recommendedName>
</protein>
<accession>A0A844FVL8</accession>
<evidence type="ECO:0000256" key="4">
    <source>
        <dbReference type="ARBA" id="ARBA00022801"/>
    </source>
</evidence>
<keyword evidence="10" id="KW-1185">Reference proteome</keyword>
<keyword evidence="3 7" id="KW-0732">Signal</keyword>
<dbReference type="PANTHER" id="PTHR47053:SF1">
    <property type="entry name" value="MUREIN DD-ENDOPEPTIDASE MEPH-RELATED"/>
    <property type="match status" value="1"/>
</dbReference>
<evidence type="ECO:0000256" key="1">
    <source>
        <dbReference type="ARBA" id="ARBA00007074"/>
    </source>
</evidence>
<evidence type="ECO:0000256" key="7">
    <source>
        <dbReference type="SAM" id="SignalP"/>
    </source>
</evidence>
<keyword evidence="5" id="KW-0788">Thiol protease</keyword>
<dbReference type="InterPro" id="IPR051202">
    <property type="entry name" value="Peptidase_C40"/>
</dbReference>
<feature type="domain" description="NlpC/P60" evidence="8">
    <location>
        <begin position="265"/>
        <end position="395"/>
    </location>
</feature>
<keyword evidence="4" id="KW-0378">Hydrolase</keyword>
<dbReference type="PANTHER" id="PTHR47053">
    <property type="entry name" value="MUREIN DD-ENDOPEPTIDASE MEPH-RELATED"/>
    <property type="match status" value="1"/>
</dbReference>
<dbReference type="InterPro" id="IPR038765">
    <property type="entry name" value="Papain-like_cys_pep_sf"/>
</dbReference>
<evidence type="ECO:0000259" key="8">
    <source>
        <dbReference type="PROSITE" id="PS51935"/>
    </source>
</evidence>
<dbReference type="Pfam" id="PF00877">
    <property type="entry name" value="NLPC_P60"/>
    <property type="match status" value="1"/>
</dbReference>
<dbReference type="GO" id="GO:0006508">
    <property type="term" value="P:proteolysis"/>
    <property type="evidence" value="ECO:0007669"/>
    <property type="project" value="UniProtKB-KW"/>
</dbReference>
<evidence type="ECO:0000256" key="3">
    <source>
        <dbReference type="ARBA" id="ARBA00022729"/>
    </source>
</evidence>
<name>A0A844FVL8_9FIRM</name>
<dbReference type="InterPro" id="IPR057309">
    <property type="entry name" value="PcsB_CC"/>
</dbReference>
<evidence type="ECO:0000256" key="2">
    <source>
        <dbReference type="ARBA" id="ARBA00022670"/>
    </source>
</evidence>
<dbReference type="GO" id="GO:0008234">
    <property type="term" value="F:cysteine-type peptidase activity"/>
    <property type="evidence" value="ECO:0007669"/>
    <property type="project" value="UniProtKB-KW"/>
</dbReference>
<dbReference type="Gene3D" id="3.90.1720.10">
    <property type="entry name" value="endopeptidase domain like (from Nostoc punctiforme)"/>
    <property type="match status" value="1"/>
</dbReference>
<dbReference type="PROSITE" id="PS51935">
    <property type="entry name" value="NLPC_P60"/>
    <property type="match status" value="1"/>
</dbReference>
<evidence type="ECO:0000256" key="6">
    <source>
        <dbReference type="SAM" id="Coils"/>
    </source>
</evidence>
<dbReference type="Pfam" id="PF24568">
    <property type="entry name" value="CC_PcsB"/>
    <property type="match status" value="1"/>
</dbReference>
<dbReference type="RefSeq" id="WP_154518029.1">
    <property type="nucleotide sequence ID" value="NZ_VUNM01000031.1"/>
</dbReference>
<feature type="coiled-coil region" evidence="6">
    <location>
        <begin position="61"/>
        <end position="105"/>
    </location>
</feature>
<keyword evidence="6" id="KW-0175">Coiled coil</keyword>